<accession>A3UBM4</accession>
<sequence length="293" mass="33131">MTTEKNNTGMRVLTILLAVLLVVAGIMVVKLYNQEKETKAQLEKEKEIVLKDLNEMVVQYDEVIEENNLVNSDLNEARERVKILIDSVEVMKADIAVLRRYQGQVNKLNKQLEYLFAQNDSLRGTNSLLAMRVTETKEELDQTNAAKDSLATKAEELETVIAKEARLSVVSLKSNAVIERRSGRLVENDNASRVDLIRTCYTIPTNRLAEPGDKVLYVQVKDPKGIIMGANQTVTVDGEQITYSKISRFYYENKPLDVCENVKNTRGDFLEGKYTVNVFNGNELLSTTEFVLD</sequence>
<protein>
    <recommendedName>
        <fullName evidence="5">Chromosome segregation protein SMC</fullName>
    </recommendedName>
</protein>
<dbReference type="RefSeq" id="WP_013187411.1">
    <property type="nucleotide sequence ID" value="NC_014230.1"/>
</dbReference>
<dbReference type="HOGENOM" id="CLU_080394_0_0_10"/>
<dbReference type="GeneID" id="89453420"/>
<evidence type="ECO:0000313" key="3">
    <source>
        <dbReference type="EMBL" id="EAP86025.1"/>
    </source>
</evidence>
<proteinExistence type="predicted"/>
<evidence type="ECO:0000256" key="2">
    <source>
        <dbReference type="SAM" id="Phobius"/>
    </source>
</evidence>
<name>A3UBM4_CROAH</name>
<organism evidence="3 4">
    <name type="scientific">Croceibacter atlanticus (strain ATCC BAA-628 / JCM 21780 / CIP 108009 / IAM 15332 / KCTC 12090 / HTCC2559)</name>
    <dbReference type="NCBI Taxonomy" id="216432"/>
    <lineage>
        <taxon>Bacteria</taxon>
        <taxon>Pseudomonadati</taxon>
        <taxon>Bacteroidota</taxon>
        <taxon>Flavobacteriia</taxon>
        <taxon>Flavobacteriales</taxon>
        <taxon>Flavobacteriaceae</taxon>
        <taxon>Croceibacter</taxon>
    </lineage>
</organism>
<keyword evidence="1" id="KW-0175">Coiled coil</keyword>
<evidence type="ECO:0000256" key="1">
    <source>
        <dbReference type="SAM" id="Coils"/>
    </source>
</evidence>
<evidence type="ECO:0000313" key="4">
    <source>
        <dbReference type="Proteomes" id="UP000002297"/>
    </source>
</evidence>
<feature type="transmembrane region" description="Helical" evidence="2">
    <location>
        <begin position="12"/>
        <end position="32"/>
    </location>
</feature>
<dbReference type="OrthoDB" id="1115172at2"/>
<dbReference type="EMBL" id="CP002046">
    <property type="protein sequence ID" value="EAP86025.1"/>
    <property type="molecule type" value="Genomic_DNA"/>
</dbReference>
<keyword evidence="4" id="KW-1185">Reference proteome</keyword>
<evidence type="ECO:0008006" key="5">
    <source>
        <dbReference type="Google" id="ProtNLM"/>
    </source>
</evidence>
<dbReference type="STRING" id="216432.CA2559_08331"/>
<keyword evidence="2" id="KW-1133">Transmembrane helix</keyword>
<dbReference type="AlphaFoldDB" id="A3UBM4"/>
<dbReference type="eggNOG" id="COG4768">
    <property type="taxonomic scope" value="Bacteria"/>
</dbReference>
<gene>
    <name evidence="3" type="ordered locus">CA2559_08331</name>
</gene>
<reference evidence="3 4" key="1">
    <citation type="journal article" date="2010" name="J. Bacteriol.">
        <title>The complete genome sequence of Croceibacter atlanticus HTCC2559T.</title>
        <authorList>
            <person name="Oh H.M."/>
            <person name="Kang I."/>
            <person name="Ferriera S."/>
            <person name="Giovannoni S.J."/>
            <person name="Cho J.C."/>
        </authorList>
    </citation>
    <scope>NUCLEOTIDE SEQUENCE [LARGE SCALE GENOMIC DNA]</scope>
    <source>
        <strain evidence="4">ATCC BAA-628 / HTCC2559 / KCTC 12090</strain>
    </source>
</reference>
<feature type="coiled-coil region" evidence="1">
    <location>
        <begin position="32"/>
        <end position="160"/>
    </location>
</feature>
<dbReference type="KEGG" id="cat:CA2559_08331"/>
<keyword evidence="2" id="KW-0812">Transmembrane</keyword>
<dbReference type="Proteomes" id="UP000002297">
    <property type="component" value="Chromosome"/>
</dbReference>
<keyword evidence="2" id="KW-0472">Membrane</keyword>